<dbReference type="EMBL" id="JBHSKJ010000004">
    <property type="protein sequence ID" value="MFC5144772.1"/>
    <property type="molecule type" value="Genomic_DNA"/>
</dbReference>
<reference evidence="2" key="1">
    <citation type="journal article" date="2019" name="Int. J. Syst. Evol. Microbiol.">
        <title>The Global Catalogue of Microorganisms (GCM) 10K type strain sequencing project: providing services to taxonomists for standard genome sequencing and annotation.</title>
        <authorList>
            <consortium name="The Broad Institute Genomics Platform"/>
            <consortium name="The Broad Institute Genome Sequencing Center for Infectious Disease"/>
            <person name="Wu L."/>
            <person name="Ma J."/>
        </authorList>
    </citation>
    <scope>NUCLEOTIDE SEQUENCE [LARGE SCALE GENOMIC DNA]</scope>
    <source>
        <strain evidence="2">CGMCC 4.1641</strain>
    </source>
</reference>
<keyword evidence="2" id="KW-1185">Reference proteome</keyword>
<gene>
    <name evidence="1" type="ORF">ACFPP6_08810</name>
</gene>
<evidence type="ECO:0000313" key="1">
    <source>
        <dbReference type="EMBL" id="MFC5144772.1"/>
    </source>
</evidence>
<evidence type="ECO:0000313" key="2">
    <source>
        <dbReference type="Proteomes" id="UP001596222"/>
    </source>
</evidence>
<accession>A0ABV9ZTV9</accession>
<sequence length="393" mass="43048">MTLGREPFRRWPQRLVARGFAPPPEPEPPVTALVRAGADGTWARLSGRGAADALPDVPPHGLAVLCPSYVSRCSPREHMEIAGHVLDQVVALRRARPRLPVVLWFGMQWRAGEEAEEAVRRLARIGDLARERAPGLAYVGLSLPGPGKVRTTNAALRAAAPLRPAAWLWLDDDVRMEPGCVERLVERFEERGRTGAVGAAKVALATRDSTSRVLRRLGLTTAPRKNYPNACCMLVEAGVVAGGIPTRIGADDAYVLFELLDPAAEDPFHALEVLPDARCRFFHGGTPGTAVRRLRSTLFSHLLHMADYPWPKARVYFEETLFHGLWPLAPWDGRRGPAGGTLRWAVKAVHFSWFAAAGSALLVRGLVNRPLRRAPWADTSDYLGPPRPSARGT</sequence>
<comment type="caution">
    <text evidence="1">The sequence shown here is derived from an EMBL/GenBank/DDBJ whole genome shotgun (WGS) entry which is preliminary data.</text>
</comment>
<dbReference type="RefSeq" id="WP_382038827.1">
    <property type="nucleotide sequence ID" value="NZ_JBHSKJ010000004.1"/>
</dbReference>
<organism evidence="1 2">
    <name type="scientific">Streptomyces aureoversilis</name>
    <dbReference type="NCBI Taxonomy" id="67277"/>
    <lineage>
        <taxon>Bacteria</taxon>
        <taxon>Bacillati</taxon>
        <taxon>Actinomycetota</taxon>
        <taxon>Actinomycetes</taxon>
        <taxon>Kitasatosporales</taxon>
        <taxon>Streptomycetaceae</taxon>
        <taxon>Streptomyces</taxon>
    </lineage>
</organism>
<proteinExistence type="predicted"/>
<dbReference type="Proteomes" id="UP001596222">
    <property type="component" value="Unassembled WGS sequence"/>
</dbReference>
<dbReference type="InterPro" id="IPR029044">
    <property type="entry name" value="Nucleotide-diphossugar_trans"/>
</dbReference>
<protein>
    <submittedName>
        <fullName evidence="1">Glycosyltransferase family 2 protein</fullName>
    </submittedName>
</protein>
<name>A0ABV9ZTV9_9ACTN</name>
<dbReference type="SUPFAM" id="SSF53448">
    <property type="entry name" value="Nucleotide-diphospho-sugar transferases"/>
    <property type="match status" value="1"/>
</dbReference>
<dbReference type="Gene3D" id="3.90.550.10">
    <property type="entry name" value="Spore Coat Polysaccharide Biosynthesis Protein SpsA, Chain A"/>
    <property type="match status" value="1"/>
</dbReference>